<gene>
    <name evidence="2" type="ORF">CR513_56010</name>
</gene>
<organism evidence="2 3">
    <name type="scientific">Mucuna pruriens</name>
    <name type="common">Velvet bean</name>
    <name type="synonym">Dolichos pruriens</name>
    <dbReference type="NCBI Taxonomy" id="157652"/>
    <lineage>
        <taxon>Eukaryota</taxon>
        <taxon>Viridiplantae</taxon>
        <taxon>Streptophyta</taxon>
        <taxon>Embryophyta</taxon>
        <taxon>Tracheophyta</taxon>
        <taxon>Spermatophyta</taxon>
        <taxon>Magnoliopsida</taxon>
        <taxon>eudicotyledons</taxon>
        <taxon>Gunneridae</taxon>
        <taxon>Pentapetalae</taxon>
        <taxon>rosids</taxon>
        <taxon>fabids</taxon>
        <taxon>Fabales</taxon>
        <taxon>Fabaceae</taxon>
        <taxon>Papilionoideae</taxon>
        <taxon>50 kb inversion clade</taxon>
        <taxon>NPAAA clade</taxon>
        <taxon>indigoferoid/millettioid clade</taxon>
        <taxon>Phaseoleae</taxon>
        <taxon>Mucuna</taxon>
    </lineage>
</organism>
<evidence type="ECO:0000256" key="1">
    <source>
        <dbReference type="SAM" id="MobiDB-lite"/>
    </source>
</evidence>
<proteinExistence type="predicted"/>
<sequence>MLATPPTLTRLTLGTPLLVYISMSDDAINTTIGREATSSIFREQGPTRSGEKVPKNRKGCPHPHNHLEETSSLLSGVPYNCPDKPAHQVGTQETKPSCEDGSME</sequence>
<feature type="region of interest" description="Disordered" evidence="1">
    <location>
        <begin position="37"/>
        <end position="104"/>
    </location>
</feature>
<reference evidence="2" key="1">
    <citation type="submission" date="2018-05" db="EMBL/GenBank/DDBJ databases">
        <title>Draft genome of Mucuna pruriens seed.</title>
        <authorList>
            <person name="Nnadi N.E."/>
            <person name="Vos R."/>
            <person name="Hasami M.H."/>
            <person name="Devisetty U.K."/>
            <person name="Aguiy J.C."/>
        </authorList>
    </citation>
    <scope>NUCLEOTIDE SEQUENCE [LARGE SCALE GENOMIC DNA]</scope>
    <source>
        <strain evidence="2">JCA_2017</strain>
    </source>
</reference>
<name>A0A371EH13_MUCPR</name>
<dbReference type="EMBL" id="QJKJ01013956">
    <property type="protein sequence ID" value="RDX65342.1"/>
    <property type="molecule type" value="Genomic_DNA"/>
</dbReference>
<evidence type="ECO:0000313" key="2">
    <source>
        <dbReference type="EMBL" id="RDX65342.1"/>
    </source>
</evidence>
<dbReference type="AlphaFoldDB" id="A0A371EH13"/>
<accession>A0A371EH13</accession>
<feature type="non-terminal residue" evidence="2">
    <location>
        <position position="1"/>
    </location>
</feature>
<keyword evidence="3" id="KW-1185">Reference proteome</keyword>
<evidence type="ECO:0000313" key="3">
    <source>
        <dbReference type="Proteomes" id="UP000257109"/>
    </source>
</evidence>
<feature type="compositionally biased region" description="Basic residues" evidence="1">
    <location>
        <begin position="55"/>
        <end position="64"/>
    </location>
</feature>
<protein>
    <submittedName>
        <fullName evidence="2">Uncharacterized protein</fullName>
    </submittedName>
</protein>
<dbReference type="Proteomes" id="UP000257109">
    <property type="component" value="Unassembled WGS sequence"/>
</dbReference>
<comment type="caution">
    <text evidence="2">The sequence shown here is derived from an EMBL/GenBank/DDBJ whole genome shotgun (WGS) entry which is preliminary data.</text>
</comment>